<organism evidence="2 3">
    <name type="scientific">Delitschia confertaspora ATCC 74209</name>
    <dbReference type="NCBI Taxonomy" id="1513339"/>
    <lineage>
        <taxon>Eukaryota</taxon>
        <taxon>Fungi</taxon>
        <taxon>Dikarya</taxon>
        <taxon>Ascomycota</taxon>
        <taxon>Pezizomycotina</taxon>
        <taxon>Dothideomycetes</taxon>
        <taxon>Pleosporomycetidae</taxon>
        <taxon>Pleosporales</taxon>
        <taxon>Delitschiaceae</taxon>
        <taxon>Delitschia</taxon>
    </lineage>
</organism>
<dbReference type="EMBL" id="ML993935">
    <property type="protein sequence ID" value="KAF2202475.1"/>
    <property type="molecule type" value="Genomic_DNA"/>
</dbReference>
<comment type="caution">
    <text evidence="2">The sequence shown here is derived from an EMBL/GenBank/DDBJ whole genome shotgun (WGS) entry which is preliminary data.</text>
</comment>
<dbReference type="Proteomes" id="UP000799536">
    <property type="component" value="Unassembled WGS sequence"/>
</dbReference>
<dbReference type="AlphaFoldDB" id="A0A9P4N028"/>
<feature type="compositionally biased region" description="Polar residues" evidence="1">
    <location>
        <begin position="89"/>
        <end position="99"/>
    </location>
</feature>
<protein>
    <submittedName>
        <fullName evidence="2">Uncharacterized protein</fullName>
    </submittedName>
</protein>
<keyword evidence="3" id="KW-1185">Reference proteome</keyword>
<sequence length="99" mass="11170">MRMLDLAQDRACLSKAKLDLEARLSKAKFDFERMKGEFQREKLEFEKERMAIEAEGAKVEETIEHVQEGTANALEAFGERDGEDEGEPTSLSSNNSEGD</sequence>
<feature type="region of interest" description="Disordered" evidence="1">
    <location>
        <begin position="69"/>
        <end position="99"/>
    </location>
</feature>
<reference evidence="2" key="1">
    <citation type="journal article" date="2020" name="Stud. Mycol.">
        <title>101 Dothideomycetes genomes: a test case for predicting lifestyles and emergence of pathogens.</title>
        <authorList>
            <person name="Haridas S."/>
            <person name="Albert R."/>
            <person name="Binder M."/>
            <person name="Bloem J."/>
            <person name="Labutti K."/>
            <person name="Salamov A."/>
            <person name="Andreopoulos B."/>
            <person name="Baker S."/>
            <person name="Barry K."/>
            <person name="Bills G."/>
            <person name="Bluhm B."/>
            <person name="Cannon C."/>
            <person name="Castanera R."/>
            <person name="Culley D."/>
            <person name="Daum C."/>
            <person name="Ezra D."/>
            <person name="Gonzalez J."/>
            <person name="Henrissat B."/>
            <person name="Kuo A."/>
            <person name="Liang C."/>
            <person name="Lipzen A."/>
            <person name="Lutzoni F."/>
            <person name="Magnuson J."/>
            <person name="Mondo S."/>
            <person name="Nolan M."/>
            <person name="Ohm R."/>
            <person name="Pangilinan J."/>
            <person name="Park H.-J."/>
            <person name="Ramirez L."/>
            <person name="Alfaro M."/>
            <person name="Sun H."/>
            <person name="Tritt A."/>
            <person name="Yoshinaga Y."/>
            <person name="Zwiers L.-H."/>
            <person name="Turgeon B."/>
            <person name="Goodwin S."/>
            <person name="Spatafora J."/>
            <person name="Crous P."/>
            <person name="Grigoriev I."/>
        </authorList>
    </citation>
    <scope>NUCLEOTIDE SEQUENCE</scope>
    <source>
        <strain evidence="2">ATCC 74209</strain>
    </source>
</reference>
<evidence type="ECO:0000313" key="3">
    <source>
        <dbReference type="Proteomes" id="UP000799536"/>
    </source>
</evidence>
<evidence type="ECO:0000313" key="2">
    <source>
        <dbReference type="EMBL" id="KAF2202475.1"/>
    </source>
</evidence>
<gene>
    <name evidence="2" type="ORF">GQ43DRAFT_479850</name>
</gene>
<name>A0A9P4N028_9PLEO</name>
<accession>A0A9P4N028</accession>
<proteinExistence type="predicted"/>
<evidence type="ECO:0000256" key="1">
    <source>
        <dbReference type="SAM" id="MobiDB-lite"/>
    </source>
</evidence>